<reference evidence="2" key="1">
    <citation type="submission" date="2021-02" db="EMBL/GenBank/DDBJ databases">
        <authorList>
            <person name="Dougan E. K."/>
            <person name="Rhodes N."/>
            <person name="Thang M."/>
            <person name="Chan C."/>
        </authorList>
    </citation>
    <scope>NUCLEOTIDE SEQUENCE</scope>
</reference>
<dbReference type="PANTHER" id="PTHR37946">
    <property type="entry name" value="SLL1969 PROTEIN"/>
    <property type="match status" value="1"/>
</dbReference>
<dbReference type="Proteomes" id="UP000649617">
    <property type="component" value="Unassembled WGS sequence"/>
</dbReference>
<dbReference type="AlphaFoldDB" id="A0A812IP70"/>
<evidence type="ECO:0000313" key="3">
    <source>
        <dbReference type="Proteomes" id="UP000649617"/>
    </source>
</evidence>
<dbReference type="InterPro" id="IPR029058">
    <property type="entry name" value="AB_hydrolase_fold"/>
</dbReference>
<dbReference type="EMBL" id="CAJNIZ010000001">
    <property type="protein sequence ID" value="CAE7149594.1"/>
    <property type="molecule type" value="Genomic_DNA"/>
</dbReference>
<gene>
    <name evidence="2" type="ORF">SPIL2461_LOCUS149</name>
</gene>
<proteinExistence type="predicted"/>
<keyword evidence="1" id="KW-0732">Signal</keyword>
<feature type="signal peptide" evidence="1">
    <location>
        <begin position="1"/>
        <end position="19"/>
    </location>
</feature>
<accession>A0A812IP70</accession>
<comment type="caution">
    <text evidence="2">The sequence shown here is derived from an EMBL/GenBank/DDBJ whole genome shotgun (WGS) entry which is preliminary data.</text>
</comment>
<evidence type="ECO:0000313" key="2">
    <source>
        <dbReference type="EMBL" id="CAE7149594.1"/>
    </source>
</evidence>
<keyword evidence="3" id="KW-1185">Reference proteome</keyword>
<dbReference type="SUPFAM" id="SSF53474">
    <property type="entry name" value="alpha/beta-Hydrolases"/>
    <property type="match status" value="1"/>
</dbReference>
<evidence type="ECO:0008006" key="4">
    <source>
        <dbReference type="Google" id="ProtNLM"/>
    </source>
</evidence>
<protein>
    <recommendedName>
        <fullName evidence="4">AB hydrolase-1 domain-containing protein</fullName>
    </recommendedName>
</protein>
<organism evidence="2 3">
    <name type="scientific">Symbiodinium pilosum</name>
    <name type="common">Dinoflagellate</name>
    <dbReference type="NCBI Taxonomy" id="2952"/>
    <lineage>
        <taxon>Eukaryota</taxon>
        <taxon>Sar</taxon>
        <taxon>Alveolata</taxon>
        <taxon>Dinophyceae</taxon>
        <taxon>Suessiales</taxon>
        <taxon>Symbiodiniaceae</taxon>
        <taxon>Symbiodinium</taxon>
    </lineage>
</organism>
<feature type="chain" id="PRO_5033053613" description="AB hydrolase-1 domain-containing protein" evidence="1">
    <location>
        <begin position="20"/>
        <end position="255"/>
    </location>
</feature>
<sequence>MKYCLIGLLALFLSQPVLAVEECVVLLHGLARTSDSMSVLEDQLEESGYRVANLDYPSRAKPIEELAEPTIKEGLTACMDAPTVHFVTHSLGGILIRYYLASNSIQQLGYVVMLAPPNKGSEVVDNWQNVPGYQALNGPAGIQLGTDKNSIPNRLGSVDFPLGIIAGNKTFNPILSLSLPNPDDGKVSVESTKVDGMTDFIEVEIYSGNKEDWVLEIISDDKTIIIDTTFPSEEAAYGAFEGLVKQYGLEGLAAS</sequence>
<name>A0A812IP70_SYMPI</name>
<dbReference type="Gene3D" id="3.40.50.1820">
    <property type="entry name" value="alpha/beta hydrolase"/>
    <property type="match status" value="1"/>
</dbReference>
<evidence type="ECO:0000256" key="1">
    <source>
        <dbReference type="SAM" id="SignalP"/>
    </source>
</evidence>
<dbReference type="OrthoDB" id="155976at2759"/>
<dbReference type="PANTHER" id="PTHR37946:SF1">
    <property type="entry name" value="SLL1969 PROTEIN"/>
    <property type="match status" value="1"/>
</dbReference>